<dbReference type="SUPFAM" id="SSF52949">
    <property type="entry name" value="Macro domain-like"/>
    <property type="match status" value="1"/>
</dbReference>
<dbReference type="InterPro" id="IPR001841">
    <property type="entry name" value="Znf_RING"/>
</dbReference>
<comment type="pathway">
    <text evidence="2 9">Protein modification; protein ubiquitination.</text>
</comment>
<evidence type="ECO:0000256" key="4">
    <source>
        <dbReference type="ARBA" id="ARBA00022679"/>
    </source>
</evidence>
<dbReference type="RefSeq" id="XP_031552643.1">
    <property type="nucleotide sequence ID" value="XM_031696783.1"/>
</dbReference>
<dbReference type="Pfam" id="PF13923">
    <property type="entry name" value="zf-C3HC4_2"/>
    <property type="match status" value="1"/>
</dbReference>
<dbReference type="OrthoDB" id="527344at2759"/>
<comment type="subcellular location">
    <subcellularLocation>
        <location evidence="9">Cytoplasm</location>
    </subcellularLocation>
</comment>
<protein>
    <recommendedName>
        <fullName evidence="9">E3 ubiquitin-protein ligase</fullName>
        <ecNumber evidence="9">2.3.2.27</ecNumber>
    </recommendedName>
</protein>
<dbReference type="Pfam" id="PF01661">
    <property type="entry name" value="Macro"/>
    <property type="match status" value="1"/>
</dbReference>
<dbReference type="InterPro" id="IPR017907">
    <property type="entry name" value="Znf_RING_CS"/>
</dbReference>
<dbReference type="InterPro" id="IPR039398">
    <property type="entry name" value="Deltex_fam"/>
</dbReference>
<keyword evidence="9" id="KW-0963">Cytoplasm</keyword>
<dbReference type="GO" id="GO:0061630">
    <property type="term" value="F:ubiquitin protein ligase activity"/>
    <property type="evidence" value="ECO:0007669"/>
    <property type="project" value="UniProtKB-UniRule"/>
</dbReference>
<keyword evidence="5 9" id="KW-0479">Metal-binding</keyword>
<dbReference type="Pfam" id="PF18102">
    <property type="entry name" value="DTC"/>
    <property type="match status" value="1"/>
</dbReference>
<comment type="catalytic activity">
    <reaction evidence="1 9">
        <text>S-ubiquitinyl-[E2 ubiquitin-conjugating enzyme]-L-cysteine + [acceptor protein]-L-lysine = [E2 ubiquitin-conjugating enzyme]-L-cysteine + N(6)-ubiquitinyl-[acceptor protein]-L-lysine.</text>
        <dbReference type="EC" id="2.3.2.27"/>
    </reaction>
</comment>
<reference evidence="14" key="1">
    <citation type="submission" date="2025-08" db="UniProtKB">
        <authorList>
            <consortium name="RefSeq"/>
        </authorList>
    </citation>
    <scope>IDENTIFICATION</scope>
    <source>
        <tissue evidence="14">Tentacle</tissue>
    </source>
</reference>
<dbReference type="CDD" id="cd09633">
    <property type="entry name" value="Deltex_C"/>
    <property type="match status" value="1"/>
</dbReference>
<keyword evidence="13" id="KW-1185">Reference proteome</keyword>
<dbReference type="EC" id="2.3.2.27" evidence="9"/>
<dbReference type="Proteomes" id="UP000515163">
    <property type="component" value="Unplaced"/>
</dbReference>
<comment type="similarity">
    <text evidence="3 9">Belongs to the Deltex family.</text>
</comment>
<feature type="region of interest" description="Disordered" evidence="10">
    <location>
        <begin position="606"/>
        <end position="635"/>
    </location>
</feature>
<feature type="domain" description="Macro" evidence="12">
    <location>
        <begin position="407"/>
        <end position="596"/>
    </location>
</feature>
<dbReference type="SMART" id="SM00506">
    <property type="entry name" value="A1pp"/>
    <property type="match status" value="1"/>
</dbReference>
<dbReference type="GO" id="GO:0016567">
    <property type="term" value="P:protein ubiquitination"/>
    <property type="evidence" value="ECO:0007669"/>
    <property type="project" value="UniProtKB-UniRule"/>
</dbReference>
<evidence type="ECO:0000313" key="14">
    <source>
        <dbReference type="RefSeq" id="XP_031552643.1"/>
    </source>
</evidence>
<dbReference type="PROSITE" id="PS00518">
    <property type="entry name" value="ZF_RING_1"/>
    <property type="match status" value="1"/>
</dbReference>
<dbReference type="Gene3D" id="3.40.220.10">
    <property type="entry name" value="Leucine Aminopeptidase, subunit E, domain 1"/>
    <property type="match status" value="1"/>
</dbReference>
<dbReference type="AlphaFoldDB" id="A0A6P8HBY9"/>
<accession>A0A6P8HBY9</accession>
<dbReference type="SUPFAM" id="SSF57850">
    <property type="entry name" value="RING/U-box"/>
    <property type="match status" value="1"/>
</dbReference>
<evidence type="ECO:0000256" key="7">
    <source>
        <dbReference type="ARBA" id="ARBA00022833"/>
    </source>
</evidence>
<dbReference type="PROSITE" id="PS50089">
    <property type="entry name" value="ZF_RING_2"/>
    <property type="match status" value="1"/>
</dbReference>
<dbReference type="KEGG" id="aten:116289852"/>
<dbReference type="InterPro" id="IPR013083">
    <property type="entry name" value="Znf_RING/FYVE/PHD"/>
</dbReference>
<proteinExistence type="inferred from homology"/>
<dbReference type="InterPro" id="IPR002589">
    <property type="entry name" value="Macro_dom"/>
</dbReference>
<keyword evidence="6 8" id="KW-0863">Zinc-finger</keyword>
<evidence type="ECO:0000256" key="2">
    <source>
        <dbReference type="ARBA" id="ARBA00004906"/>
    </source>
</evidence>
<dbReference type="Gene3D" id="3.30.40.10">
    <property type="entry name" value="Zinc/RING finger domain, C3HC4 (zinc finger)"/>
    <property type="match status" value="1"/>
</dbReference>
<organism evidence="13 14">
    <name type="scientific">Actinia tenebrosa</name>
    <name type="common">Australian red waratah sea anemone</name>
    <dbReference type="NCBI Taxonomy" id="6105"/>
    <lineage>
        <taxon>Eukaryota</taxon>
        <taxon>Metazoa</taxon>
        <taxon>Cnidaria</taxon>
        <taxon>Anthozoa</taxon>
        <taxon>Hexacorallia</taxon>
        <taxon>Actiniaria</taxon>
        <taxon>Actiniidae</taxon>
        <taxon>Actinia</taxon>
    </lineage>
</organism>
<dbReference type="Gene3D" id="3.30.390.130">
    <property type="match status" value="1"/>
</dbReference>
<evidence type="ECO:0000259" key="11">
    <source>
        <dbReference type="PROSITE" id="PS50089"/>
    </source>
</evidence>
<evidence type="ECO:0000256" key="1">
    <source>
        <dbReference type="ARBA" id="ARBA00000900"/>
    </source>
</evidence>
<dbReference type="GO" id="GO:0005737">
    <property type="term" value="C:cytoplasm"/>
    <property type="evidence" value="ECO:0007669"/>
    <property type="project" value="UniProtKB-SubCell"/>
</dbReference>
<keyword evidence="4 9" id="KW-0808">Transferase</keyword>
<evidence type="ECO:0000256" key="3">
    <source>
        <dbReference type="ARBA" id="ARBA00009413"/>
    </source>
</evidence>
<dbReference type="SMART" id="SM00184">
    <property type="entry name" value="RING"/>
    <property type="match status" value="1"/>
</dbReference>
<dbReference type="InterPro" id="IPR043472">
    <property type="entry name" value="Macro_dom-like"/>
</dbReference>
<dbReference type="UniPathway" id="UPA00143"/>
<dbReference type="InterPro" id="IPR039399">
    <property type="entry name" value="Deltex_C_sf"/>
</dbReference>
<dbReference type="InParanoid" id="A0A6P8HBY9"/>
<dbReference type="InterPro" id="IPR012677">
    <property type="entry name" value="Nucleotide-bd_a/b_plait_sf"/>
</dbReference>
<evidence type="ECO:0000256" key="8">
    <source>
        <dbReference type="PROSITE-ProRule" id="PRU00175"/>
    </source>
</evidence>
<dbReference type="GO" id="GO:0007219">
    <property type="term" value="P:Notch signaling pathway"/>
    <property type="evidence" value="ECO:0007669"/>
    <property type="project" value="InterPro"/>
</dbReference>
<name>A0A6P8HBY9_ACTTE</name>
<dbReference type="PROSITE" id="PS51154">
    <property type="entry name" value="MACRO"/>
    <property type="match status" value="1"/>
</dbReference>
<dbReference type="GeneID" id="116289852"/>
<evidence type="ECO:0000259" key="12">
    <source>
        <dbReference type="PROSITE" id="PS51154"/>
    </source>
</evidence>
<evidence type="ECO:0000256" key="9">
    <source>
        <dbReference type="RuleBase" id="RU367105"/>
    </source>
</evidence>
<dbReference type="Gene3D" id="3.30.70.330">
    <property type="match status" value="1"/>
</dbReference>
<evidence type="ECO:0000313" key="13">
    <source>
        <dbReference type="Proteomes" id="UP000515163"/>
    </source>
</evidence>
<gene>
    <name evidence="14" type="primary">LOC116289852</name>
</gene>
<keyword evidence="7 9" id="KW-0862">Zinc</keyword>
<dbReference type="InterPro" id="IPR039396">
    <property type="entry name" value="Deltex_C"/>
</dbReference>
<dbReference type="GO" id="GO:0008270">
    <property type="term" value="F:zinc ion binding"/>
    <property type="evidence" value="ECO:0007669"/>
    <property type="project" value="UniProtKB-KW"/>
</dbReference>
<dbReference type="PANTHER" id="PTHR12622">
    <property type="entry name" value="DELTEX-RELATED"/>
    <property type="match status" value="1"/>
</dbReference>
<evidence type="ECO:0000256" key="10">
    <source>
        <dbReference type="SAM" id="MobiDB-lite"/>
    </source>
</evidence>
<evidence type="ECO:0000256" key="6">
    <source>
        <dbReference type="ARBA" id="ARBA00022771"/>
    </source>
</evidence>
<evidence type="ECO:0000256" key="5">
    <source>
        <dbReference type="ARBA" id="ARBA00022723"/>
    </source>
</evidence>
<feature type="compositionally biased region" description="Polar residues" evidence="10">
    <location>
        <begin position="616"/>
        <end position="629"/>
    </location>
</feature>
<feature type="domain" description="RING-type" evidence="11">
    <location>
        <begin position="644"/>
        <end position="682"/>
    </location>
</feature>
<sequence length="824" mass="92209">MDDPSFFEVELDEEKAKRSILVTDVPENISPKDVVIHFQKGSNGGGEVVNIDDHGSEHRSPVVITFEDPSIVESVIETQHIIKGKEVTVNRYPVETKIPEIFASVEARLNIDVFYGSVSSLKQVLRSLQRDYGIKCYKNSYGFTISGSYEQIIYCHKYILNEIRNCKGTQQMPPGSAHNSMPIEAALPHERGATLTSTGTSDDEKIDYMAFQSVPIILEFIFTVPKYKKRIQFIESEFNVKIGAVDGGLNVVISPLPGCTPTQHDDACEEYIKLYREICDGHMMSKDILLRSGNGSSYSADDAVKKVLQMKPIVIQKMDDPDKWLFYGEDTNVRSAIAEVCKTLKMDNPLRKLRKANVRSVPDKEEITGAVNSHMPLGNYEVEKDLQLKNPDDMRSPIHEDVPVDKEQPFVIETKKGFRLTVYQGDITKEQVDIIVNSTDKHLSFNIGLPAAIVKHGGYNIQEEAKSKKRSLKPGEFVITKPGKLSCSCIMHILTHKYEDTKREDGQECRRLVKEACLKCLKIAYGARKYKSIAFPAVGSGQQEMPLNVCASAMISAVEEYMKDNDPNKGAITDIRFVHLDPAAVEAFKVELSRRYKDSIVTPSGRRGIMKRSKHSTLTLPTEKSTGSSSDKRTAKKDDEEDVCPICLDGFHDPTVLQKCKHKFCKKCIDLAFQHRKACPTCGMAYGVHTGNMPQGTMHHSLEPYLRLPGYERYGTIRIDYHFPSGKQGPEHPNPGQYYSGTSRTAYLPDCPEGRKVLDLLKKAFNARLTFTIGRSVTTGASNVVTWNDIHHKTNPYGGAAGFGYPDPTYLKRVKDELAAKGIN</sequence>
<dbReference type="Pfam" id="PF23085">
    <property type="entry name" value="RRM_PARP14_3"/>
    <property type="match status" value="1"/>
</dbReference>